<protein>
    <recommendedName>
        <fullName evidence="3">DUF4304 domain-containing protein</fullName>
    </recommendedName>
</protein>
<organism evidence="1 2">
    <name type="scientific">Arcicella aquatica</name>
    <dbReference type="NCBI Taxonomy" id="217141"/>
    <lineage>
        <taxon>Bacteria</taxon>
        <taxon>Pseudomonadati</taxon>
        <taxon>Bacteroidota</taxon>
        <taxon>Cytophagia</taxon>
        <taxon>Cytophagales</taxon>
        <taxon>Flectobacillaceae</taxon>
        <taxon>Arcicella</taxon>
    </lineage>
</organism>
<sequence>MTKLQQLHEHIYSFLMNHPDFVFKPRVNSGEKMNNRLWLNGNDTYISIGVYNSKGWDRRINIEISLRDDLPRRTHLVVNFKNEERQNYSSFYKLLVSKLSNVIKCDSISKEGNLYFILEEYSNWEKGIECFYNKVRPIINQLIIDEGLEDIFFISPEDFHKYTAKINTLRNNL</sequence>
<evidence type="ECO:0000313" key="2">
    <source>
        <dbReference type="Proteomes" id="UP001304671"/>
    </source>
</evidence>
<evidence type="ECO:0008006" key="3">
    <source>
        <dbReference type="Google" id="ProtNLM"/>
    </source>
</evidence>
<evidence type="ECO:0000313" key="1">
    <source>
        <dbReference type="EMBL" id="MEA5256375.1"/>
    </source>
</evidence>
<gene>
    <name evidence="1" type="ORF">VB264_01185</name>
</gene>
<keyword evidence="2" id="KW-1185">Reference proteome</keyword>
<dbReference type="EMBL" id="JAYFUL010000001">
    <property type="protein sequence ID" value="MEA5256375.1"/>
    <property type="molecule type" value="Genomic_DNA"/>
</dbReference>
<name>A0ABU5QHU4_9BACT</name>
<accession>A0ABU5QHU4</accession>
<proteinExistence type="predicted"/>
<comment type="caution">
    <text evidence="1">The sequence shown here is derived from an EMBL/GenBank/DDBJ whole genome shotgun (WGS) entry which is preliminary data.</text>
</comment>
<dbReference type="Proteomes" id="UP001304671">
    <property type="component" value="Unassembled WGS sequence"/>
</dbReference>
<reference evidence="1 2" key="1">
    <citation type="submission" date="2023-12" db="EMBL/GenBank/DDBJ databases">
        <title>Novel species of the genus Arcicella isolated from rivers.</title>
        <authorList>
            <person name="Lu H."/>
        </authorList>
    </citation>
    <scope>NUCLEOTIDE SEQUENCE [LARGE SCALE GENOMIC DNA]</scope>
    <source>
        <strain evidence="1 2">LMG 21963</strain>
    </source>
</reference>
<dbReference type="RefSeq" id="WP_323246178.1">
    <property type="nucleotide sequence ID" value="NZ_JAYFUL010000001.1"/>
</dbReference>